<dbReference type="GO" id="GO:0003677">
    <property type="term" value="F:DNA binding"/>
    <property type="evidence" value="ECO:0007669"/>
    <property type="project" value="UniProtKB-KW"/>
</dbReference>
<dbReference type="AlphaFoldDB" id="A0A841KUS7"/>
<dbReference type="InterPro" id="IPR037171">
    <property type="entry name" value="NagB/RpiA_transferase-like"/>
</dbReference>
<evidence type="ECO:0000259" key="5">
    <source>
        <dbReference type="Pfam" id="PF04198"/>
    </source>
</evidence>
<protein>
    <submittedName>
        <fullName evidence="7">DNA-binding transcriptional regulator LsrR (DeoR family)</fullName>
    </submittedName>
</protein>
<dbReference type="Pfam" id="PF13545">
    <property type="entry name" value="HTH_Crp_2"/>
    <property type="match status" value="1"/>
</dbReference>
<dbReference type="Pfam" id="PF04198">
    <property type="entry name" value="Sugar-bind"/>
    <property type="match status" value="1"/>
</dbReference>
<gene>
    <name evidence="7" type="ORF">HNQ80_003525</name>
</gene>
<keyword evidence="2" id="KW-0805">Transcription regulation</keyword>
<dbReference type="PANTHER" id="PTHR34294">
    <property type="entry name" value="TRANSCRIPTIONAL REGULATOR-RELATED"/>
    <property type="match status" value="1"/>
</dbReference>
<reference evidence="7 8" key="1">
    <citation type="submission" date="2020-08" db="EMBL/GenBank/DDBJ databases">
        <title>Genomic Encyclopedia of Type Strains, Phase IV (KMG-IV): sequencing the most valuable type-strain genomes for metagenomic binning, comparative biology and taxonomic classification.</title>
        <authorList>
            <person name="Goeker M."/>
        </authorList>
    </citation>
    <scope>NUCLEOTIDE SEQUENCE [LARGE SCALE GENOMIC DNA]</scope>
    <source>
        <strain evidence="7 8">DSM 103526</strain>
    </source>
</reference>
<evidence type="ECO:0000256" key="3">
    <source>
        <dbReference type="ARBA" id="ARBA00023125"/>
    </source>
</evidence>
<evidence type="ECO:0000313" key="8">
    <source>
        <dbReference type="Proteomes" id="UP000579281"/>
    </source>
</evidence>
<comment type="caution">
    <text evidence="7">The sequence shown here is derived from an EMBL/GenBank/DDBJ whole genome shotgun (WGS) entry which is preliminary data.</text>
</comment>
<feature type="domain" description="HTH crp-type" evidence="6">
    <location>
        <begin position="22"/>
        <end position="53"/>
    </location>
</feature>
<dbReference type="Proteomes" id="UP000579281">
    <property type="component" value="Unassembled WGS sequence"/>
</dbReference>
<organism evidence="7 8">
    <name type="scientific">Anaerosolibacter carboniphilus</name>
    <dbReference type="NCBI Taxonomy" id="1417629"/>
    <lineage>
        <taxon>Bacteria</taxon>
        <taxon>Bacillati</taxon>
        <taxon>Bacillota</taxon>
        <taxon>Clostridia</taxon>
        <taxon>Peptostreptococcales</taxon>
        <taxon>Thermotaleaceae</taxon>
        <taxon>Anaerosolibacter</taxon>
    </lineage>
</organism>
<proteinExistence type="inferred from homology"/>
<dbReference type="Gene3D" id="3.40.50.1360">
    <property type="match status" value="1"/>
</dbReference>
<evidence type="ECO:0000256" key="1">
    <source>
        <dbReference type="ARBA" id="ARBA00010466"/>
    </source>
</evidence>
<evidence type="ECO:0000313" key="7">
    <source>
        <dbReference type="EMBL" id="MBB6217406.1"/>
    </source>
</evidence>
<dbReference type="GO" id="GO:0006355">
    <property type="term" value="P:regulation of DNA-templated transcription"/>
    <property type="evidence" value="ECO:0007669"/>
    <property type="project" value="InterPro"/>
</dbReference>
<dbReference type="PANTHER" id="PTHR34294:SF1">
    <property type="entry name" value="TRANSCRIPTIONAL REGULATOR LSRR"/>
    <property type="match status" value="1"/>
</dbReference>
<accession>A0A841KUS7</accession>
<dbReference type="EMBL" id="JACHEN010000023">
    <property type="protein sequence ID" value="MBB6217406.1"/>
    <property type="molecule type" value="Genomic_DNA"/>
</dbReference>
<dbReference type="InterPro" id="IPR051054">
    <property type="entry name" value="SorC_transcr_regulators"/>
</dbReference>
<evidence type="ECO:0000259" key="6">
    <source>
        <dbReference type="Pfam" id="PF13545"/>
    </source>
</evidence>
<feature type="domain" description="Sugar-binding" evidence="5">
    <location>
        <begin position="65"/>
        <end position="314"/>
    </location>
</feature>
<dbReference type="SUPFAM" id="SSF100950">
    <property type="entry name" value="NagB/RpiA/CoA transferase-like"/>
    <property type="match status" value="1"/>
</dbReference>
<sequence length="316" mass="35659">MRKVIHDIRLMTKCCMLYYEEHFSQQQISDILGLSRPTVSRILKHAKDTGIVEIKIVQNSQGNYEDLERQLEKKFGLKEVIIVDDKTNSQGQKAELGKAAAKYLERTLKHQDIVGVSMGTTIKEISNFIEQNDRLNVTFIPLIGGVGQVWIDIHPNQIVRDLAQVFGGEVRLLHAPAVLSNESIKSNLKMDKSIQQIMKDMNAIELAVVGIGVPTDKRSTMMATGYFQEEDIRIFEKKKAVGDICLQFYDINGNTDQFDFNRNVFGIEIERLRKINKVLGVAGGCEKAEAIIGAIQGKYINILVTNYSCGRKLLER</sequence>
<keyword evidence="8" id="KW-1185">Reference proteome</keyword>
<dbReference type="InterPro" id="IPR036390">
    <property type="entry name" value="WH_DNA-bd_sf"/>
</dbReference>
<dbReference type="Gene3D" id="1.10.10.60">
    <property type="entry name" value="Homeodomain-like"/>
    <property type="match status" value="1"/>
</dbReference>
<dbReference type="GO" id="GO:0030246">
    <property type="term" value="F:carbohydrate binding"/>
    <property type="evidence" value="ECO:0007669"/>
    <property type="project" value="InterPro"/>
</dbReference>
<evidence type="ECO:0000256" key="2">
    <source>
        <dbReference type="ARBA" id="ARBA00023015"/>
    </source>
</evidence>
<evidence type="ECO:0000256" key="4">
    <source>
        <dbReference type="ARBA" id="ARBA00023163"/>
    </source>
</evidence>
<dbReference type="InterPro" id="IPR007324">
    <property type="entry name" value="Sugar-bd_dom_put"/>
</dbReference>
<keyword evidence="3 7" id="KW-0238">DNA-binding</keyword>
<name>A0A841KUS7_9FIRM</name>
<dbReference type="RefSeq" id="WP_184311905.1">
    <property type="nucleotide sequence ID" value="NZ_JACHEN010000023.1"/>
</dbReference>
<keyword evidence="4" id="KW-0804">Transcription</keyword>
<comment type="similarity">
    <text evidence="1">Belongs to the SorC transcriptional regulatory family.</text>
</comment>
<dbReference type="SUPFAM" id="SSF46785">
    <property type="entry name" value="Winged helix' DNA-binding domain"/>
    <property type="match status" value="1"/>
</dbReference>
<dbReference type="InterPro" id="IPR012318">
    <property type="entry name" value="HTH_CRP"/>
</dbReference>